<comment type="caution">
    <text evidence="14">The sequence shown here is derived from an EMBL/GenBank/DDBJ whole genome shotgun (WGS) entry which is preliminary data.</text>
</comment>
<dbReference type="SUPFAM" id="SSF56024">
    <property type="entry name" value="Phospholipase D/nuclease"/>
    <property type="match status" value="2"/>
</dbReference>
<evidence type="ECO:0000313" key="14">
    <source>
        <dbReference type="EMBL" id="OJD74372.1"/>
    </source>
</evidence>
<dbReference type="CDD" id="cd09110">
    <property type="entry name" value="PLDc_CLS_1"/>
    <property type="match status" value="1"/>
</dbReference>
<evidence type="ECO:0000256" key="11">
    <source>
        <dbReference type="ARBA" id="ARBA00023264"/>
    </source>
</evidence>
<evidence type="ECO:0000256" key="4">
    <source>
        <dbReference type="ARBA" id="ARBA00022679"/>
    </source>
</evidence>
<accession>A0A1J9VFK0</accession>
<evidence type="ECO:0000313" key="15">
    <source>
        <dbReference type="Proteomes" id="UP000182788"/>
    </source>
</evidence>
<keyword evidence="9" id="KW-0472">Membrane</keyword>
<keyword evidence="4" id="KW-0808">Transferase</keyword>
<keyword evidence="2" id="KW-1003">Cell membrane</keyword>
<dbReference type="InterPro" id="IPR001736">
    <property type="entry name" value="PLipase_D/transphosphatidylase"/>
</dbReference>
<evidence type="ECO:0000259" key="13">
    <source>
        <dbReference type="PROSITE" id="PS50035"/>
    </source>
</evidence>
<name>A0A1J9VFK0_9BACI</name>
<comment type="subcellular location">
    <subcellularLocation>
        <location evidence="1">Cell membrane</location>
    </subcellularLocation>
</comment>
<dbReference type="NCBIfam" id="TIGR04265">
    <property type="entry name" value="bac_cardiolipin"/>
    <property type="match status" value="1"/>
</dbReference>
<dbReference type="GO" id="GO:0005886">
    <property type="term" value="C:plasma membrane"/>
    <property type="evidence" value="ECO:0007669"/>
    <property type="project" value="UniProtKB-SubCell"/>
</dbReference>
<reference evidence="14 15" key="1">
    <citation type="submission" date="2016-06" db="EMBL/GenBank/DDBJ databases">
        <title>First insights into the genetic diversity and population structure of in the Bacillus cereus group bacteria from diverse marine environments.</title>
        <authorList>
            <person name="Liu Y."/>
            <person name="Lai Q."/>
            <person name="Shao Z."/>
        </authorList>
    </citation>
    <scope>NUCLEOTIDE SEQUENCE [LARGE SCALE GENOMIC DNA]</scope>
    <source>
        <strain evidence="14 15">NH24A2</strain>
    </source>
</reference>
<keyword evidence="3" id="KW-0444">Lipid biosynthesis</keyword>
<evidence type="ECO:0000256" key="9">
    <source>
        <dbReference type="ARBA" id="ARBA00023136"/>
    </source>
</evidence>
<keyword evidence="7" id="KW-1133">Transmembrane helix</keyword>
<dbReference type="GeneID" id="87594404"/>
<dbReference type="InterPro" id="IPR022924">
    <property type="entry name" value="Cardiolipin_synthase"/>
</dbReference>
<feature type="domain" description="PLD phosphodiesterase" evidence="13">
    <location>
        <begin position="307"/>
        <end position="334"/>
    </location>
</feature>
<dbReference type="Gene3D" id="3.30.870.10">
    <property type="entry name" value="Endonuclease Chain A"/>
    <property type="match status" value="2"/>
</dbReference>
<evidence type="ECO:0000256" key="8">
    <source>
        <dbReference type="ARBA" id="ARBA00023098"/>
    </source>
</evidence>
<dbReference type="PANTHER" id="PTHR21248">
    <property type="entry name" value="CARDIOLIPIN SYNTHASE"/>
    <property type="match status" value="1"/>
</dbReference>
<keyword evidence="8" id="KW-0443">Lipid metabolism</keyword>
<evidence type="ECO:0000256" key="2">
    <source>
        <dbReference type="ARBA" id="ARBA00022475"/>
    </source>
</evidence>
<evidence type="ECO:0000256" key="3">
    <source>
        <dbReference type="ARBA" id="ARBA00022516"/>
    </source>
</evidence>
<dbReference type="InterPro" id="IPR025202">
    <property type="entry name" value="PLD-like_dom"/>
</dbReference>
<keyword evidence="10" id="KW-0594">Phospholipid biosynthesis</keyword>
<keyword evidence="6" id="KW-0677">Repeat</keyword>
<evidence type="ECO:0000256" key="10">
    <source>
        <dbReference type="ARBA" id="ARBA00023209"/>
    </source>
</evidence>
<protein>
    <recommendedName>
        <fullName evidence="12">Cardiolipin synthase</fullName>
        <ecNumber evidence="12">2.7.8.-</ecNumber>
    </recommendedName>
</protein>
<evidence type="ECO:0000256" key="6">
    <source>
        <dbReference type="ARBA" id="ARBA00022737"/>
    </source>
</evidence>
<dbReference type="EMBL" id="MAOI01000112">
    <property type="protein sequence ID" value="OJD74372.1"/>
    <property type="molecule type" value="Genomic_DNA"/>
</dbReference>
<dbReference type="PANTHER" id="PTHR21248:SF7">
    <property type="entry name" value="MINOR CARDIOLIPIN SYNTHASE CLSB"/>
    <property type="match status" value="1"/>
</dbReference>
<dbReference type="CDD" id="cd09112">
    <property type="entry name" value="PLDc_CLS_2"/>
    <property type="match status" value="1"/>
</dbReference>
<dbReference type="GO" id="GO:0008808">
    <property type="term" value="F:cardiolipin synthase activity"/>
    <property type="evidence" value="ECO:0007669"/>
    <property type="project" value="UniProtKB-UniRule"/>
</dbReference>
<dbReference type="GO" id="GO:0032049">
    <property type="term" value="P:cardiolipin biosynthetic process"/>
    <property type="evidence" value="ECO:0007669"/>
    <property type="project" value="UniProtKB-UniRule"/>
</dbReference>
<dbReference type="FunFam" id="3.30.870.10:FF:000014">
    <property type="entry name" value="Cardiolipin synthase"/>
    <property type="match status" value="1"/>
</dbReference>
<dbReference type="SMART" id="SM00155">
    <property type="entry name" value="PLDc"/>
    <property type="match status" value="2"/>
</dbReference>
<keyword evidence="5" id="KW-0812">Transmembrane</keyword>
<sequence length="394" mass="45809">MKHFVIVILCFIGVFTWMNIDVEMGKKMASSYELEKIRSGDFQLYTNGDELYRNLFDDINRAEKYIYIHFYIVGKDEASQEFLRLLEKKASSGVDVKLSVDRIGGYKLKKKIISQLKEKGVRFTFSKTPKFKNLFFSLHQRNHRRIVTIDGKVSYIGGFNIGKEYLGQDPKFGPWRDYHVRIEGDGAADMERKFTEDWQEDTGEKLPIHHGLPVQGNVKYQYVFSNGKGLWQEYGALLKKAKHSLIIATPYFVPSKEMMQGLKDALNRGVRVKILVPFKSDAVMLKQAAYPYLKEMLMAGAEIYQYRNGFFHGKVTIIDDEIVDVGTANFDNRSFYLNTESNCFIYDKKVVAEVWSRLEEDFHKSKRYSEADFEKISSWDWFLARIANVIASYL</sequence>
<evidence type="ECO:0000256" key="12">
    <source>
        <dbReference type="NCBIfam" id="TIGR04265"/>
    </source>
</evidence>
<organism evidence="14 15">
    <name type="scientific">Bacillus paramycoides</name>
    <dbReference type="NCBI Taxonomy" id="2026194"/>
    <lineage>
        <taxon>Bacteria</taxon>
        <taxon>Bacillati</taxon>
        <taxon>Bacillota</taxon>
        <taxon>Bacilli</taxon>
        <taxon>Bacillales</taxon>
        <taxon>Bacillaceae</taxon>
        <taxon>Bacillus</taxon>
        <taxon>Bacillus cereus group</taxon>
    </lineage>
</organism>
<gene>
    <name evidence="14" type="ORF">BAU28_05130</name>
</gene>
<dbReference type="RefSeq" id="WP_071720330.1">
    <property type="nucleotide sequence ID" value="NZ_CBCSHB010000001.1"/>
</dbReference>
<evidence type="ECO:0000256" key="7">
    <source>
        <dbReference type="ARBA" id="ARBA00022989"/>
    </source>
</evidence>
<dbReference type="Proteomes" id="UP000182788">
    <property type="component" value="Unassembled WGS sequence"/>
</dbReference>
<dbReference type="FunFam" id="3.30.870.10:FF:000042">
    <property type="entry name" value="Cardiolipin synthetase domain protein"/>
    <property type="match status" value="1"/>
</dbReference>
<keyword evidence="11" id="KW-1208">Phospholipid metabolism</keyword>
<dbReference type="EC" id="2.7.8.-" evidence="12"/>
<dbReference type="AlphaFoldDB" id="A0A1J9VFK0"/>
<evidence type="ECO:0000256" key="5">
    <source>
        <dbReference type="ARBA" id="ARBA00022692"/>
    </source>
</evidence>
<dbReference type="Pfam" id="PF13091">
    <property type="entry name" value="PLDc_2"/>
    <property type="match status" value="2"/>
</dbReference>
<evidence type="ECO:0000256" key="1">
    <source>
        <dbReference type="ARBA" id="ARBA00004236"/>
    </source>
</evidence>
<proteinExistence type="predicted"/>
<feature type="domain" description="PLD phosphodiesterase" evidence="13">
    <location>
        <begin position="138"/>
        <end position="165"/>
    </location>
</feature>
<dbReference type="PROSITE" id="PS50035">
    <property type="entry name" value="PLD"/>
    <property type="match status" value="2"/>
</dbReference>